<feature type="domain" description="SET" evidence="3">
    <location>
        <begin position="118"/>
        <end position="265"/>
    </location>
</feature>
<name>A0AAN7GT54_9PEZI</name>
<dbReference type="EMBL" id="MU865392">
    <property type="protein sequence ID" value="KAK4224447.1"/>
    <property type="molecule type" value="Genomic_DNA"/>
</dbReference>
<evidence type="ECO:0000313" key="5">
    <source>
        <dbReference type="Proteomes" id="UP001301958"/>
    </source>
</evidence>
<dbReference type="Gene3D" id="2.170.270.10">
    <property type="entry name" value="SET domain"/>
    <property type="match status" value="1"/>
</dbReference>
<dbReference type="InterPro" id="IPR011990">
    <property type="entry name" value="TPR-like_helical_dom_sf"/>
</dbReference>
<dbReference type="Proteomes" id="UP001301958">
    <property type="component" value="Unassembled WGS sequence"/>
</dbReference>
<evidence type="ECO:0000313" key="4">
    <source>
        <dbReference type="EMBL" id="KAK4224447.1"/>
    </source>
</evidence>
<evidence type="ECO:0000256" key="2">
    <source>
        <dbReference type="SAM" id="SignalP"/>
    </source>
</evidence>
<feature type="chain" id="PRO_5042998248" evidence="2">
    <location>
        <begin position="16"/>
        <end position="408"/>
    </location>
</feature>
<reference evidence="4" key="1">
    <citation type="journal article" date="2023" name="Mol. Phylogenet. Evol.">
        <title>Genome-scale phylogeny and comparative genomics of the fungal order Sordariales.</title>
        <authorList>
            <person name="Hensen N."/>
            <person name="Bonometti L."/>
            <person name="Westerberg I."/>
            <person name="Brannstrom I.O."/>
            <person name="Guillou S."/>
            <person name="Cros-Aarteil S."/>
            <person name="Calhoun S."/>
            <person name="Haridas S."/>
            <person name="Kuo A."/>
            <person name="Mondo S."/>
            <person name="Pangilinan J."/>
            <person name="Riley R."/>
            <person name="LaButti K."/>
            <person name="Andreopoulos B."/>
            <person name="Lipzen A."/>
            <person name="Chen C."/>
            <person name="Yan M."/>
            <person name="Daum C."/>
            <person name="Ng V."/>
            <person name="Clum A."/>
            <person name="Steindorff A."/>
            <person name="Ohm R.A."/>
            <person name="Martin F."/>
            <person name="Silar P."/>
            <person name="Natvig D.O."/>
            <person name="Lalanne C."/>
            <person name="Gautier V."/>
            <person name="Ament-Velasquez S.L."/>
            <person name="Kruys A."/>
            <person name="Hutchinson M.I."/>
            <person name="Powell A.J."/>
            <person name="Barry K."/>
            <person name="Miller A.N."/>
            <person name="Grigoriev I.V."/>
            <person name="Debuchy R."/>
            <person name="Gladieux P."/>
            <person name="Hiltunen Thoren M."/>
            <person name="Johannesson H."/>
        </authorList>
    </citation>
    <scope>NUCLEOTIDE SEQUENCE</scope>
    <source>
        <strain evidence="4">CBS 990.96</strain>
    </source>
</reference>
<evidence type="ECO:0000259" key="3">
    <source>
        <dbReference type="PROSITE" id="PS50280"/>
    </source>
</evidence>
<evidence type="ECO:0000256" key="1">
    <source>
        <dbReference type="SAM" id="MobiDB-lite"/>
    </source>
</evidence>
<dbReference type="InterPro" id="IPR001214">
    <property type="entry name" value="SET_dom"/>
</dbReference>
<dbReference type="InterPro" id="IPR046341">
    <property type="entry name" value="SET_dom_sf"/>
</dbReference>
<reference evidence="4" key="2">
    <citation type="submission" date="2023-05" db="EMBL/GenBank/DDBJ databases">
        <authorList>
            <consortium name="Lawrence Berkeley National Laboratory"/>
            <person name="Steindorff A."/>
            <person name="Hensen N."/>
            <person name="Bonometti L."/>
            <person name="Westerberg I."/>
            <person name="Brannstrom I.O."/>
            <person name="Guillou S."/>
            <person name="Cros-Aarteil S."/>
            <person name="Calhoun S."/>
            <person name="Haridas S."/>
            <person name="Kuo A."/>
            <person name="Mondo S."/>
            <person name="Pangilinan J."/>
            <person name="Riley R."/>
            <person name="Labutti K."/>
            <person name="Andreopoulos B."/>
            <person name="Lipzen A."/>
            <person name="Chen C."/>
            <person name="Yanf M."/>
            <person name="Daum C."/>
            <person name="Ng V."/>
            <person name="Clum A."/>
            <person name="Ohm R."/>
            <person name="Martin F."/>
            <person name="Silar P."/>
            <person name="Natvig D."/>
            <person name="Lalanne C."/>
            <person name="Gautier V."/>
            <person name="Ament-Velasquez S.L."/>
            <person name="Kruys A."/>
            <person name="Hutchinson M.I."/>
            <person name="Powell A.J."/>
            <person name="Barry K."/>
            <person name="Miller A.N."/>
            <person name="Grigoriev I.V."/>
            <person name="Debuchy R."/>
            <person name="Gladieux P."/>
            <person name="Thoren M.H."/>
            <person name="Johannesson H."/>
        </authorList>
    </citation>
    <scope>NUCLEOTIDE SEQUENCE</scope>
    <source>
        <strain evidence="4">CBS 990.96</strain>
    </source>
</reference>
<dbReference type="PANTHER" id="PTHR47332">
    <property type="entry name" value="SET DOMAIN-CONTAINING PROTEIN 5"/>
    <property type="match status" value="1"/>
</dbReference>
<protein>
    <submittedName>
        <fullName evidence="4">SET domain-containing protein 5</fullName>
    </submittedName>
</protein>
<keyword evidence="2" id="KW-0732">Signal</keyword>
<dbReference type="SMART" id="SM00317">
    <property type="entry name" value="SET"/>
    <property type="match status" value="1"/>
</dbReference>
<dbReference type="PANTHER" id="PTHR47332:SF6">
    <property type="entry name" value="SET DOMAIN-CONTAINING PROTEIN"/>
    <property type="match status" value="1"/>
</dbReference>
<gene>
    <name evidence="4" type="ORF">QBC38DRAFT_485446</name>
</gene>
<dbReference type="PROSITE" id="PS50280">
    <property type="entry name" value="SET"/>
    <property type="match status" value="1"/>
</dbReference>
<dbReference type="Gene3D" id="1.25.40.10">
    <property type="entry name" value="Tetratricopeptide repeat domain"/>
    <property type="match status" value="1"/>
</dbReference>
<dbReference type="CDD" id="cd20071">
    <property type="entry name" value="SET_SMYD"/>
    <property type="match status" value="1"/>
</dbReference>
<proteinExistence type="predicted"/>
<feature type="region of interest" description="Disordered" evidence="1">
    <location>
        <begin position="41"/>
        <end position="67"/>
    </location>
</feature>
<feature type="signal peptide" evidence="2">
    <location>
        <begin position="1"/>
        <end position="15"/>
    </location>
</feature>
<sequence length="408" mass="45629">MRVVLILSWASAAVAIQKPFLSTNSCPWKPLSSTELTCRLDHDQHTSPSPTPKETKPQPPPPSKWEATDQCSGKFCIFKNLGFGNGRGMVVITTPANIKKFKVLEKAIPKSSSEQPSPPFIISKIPGKGIGLLSNRTLHRGDNIMTKSPAILIHRTFFEQASPQIQSPLLKRAISHLPKTLRDAFLAQMSHFPGDKILSILATNSFQMDLGGKDGHHYGNFPEVSRFNHDCRPNVAFRIDQKTLTHVSTVVRDVKEGEELVISYLDSLEPRDKRQERAKATWGFECSCSQCSLSQKEIKKSDKRLEEIKSIEGKLGDVSSRGVTKKMMERLMKLYKEERLEGNLGGAYTLLAMNYNMLGDAKNAVKYAKLGVEAVELESGKGQPDMEVMRELIRDPRGHFSWKGRIGR</sequence>
<comment type="caution">
    <text evidence="4">The sequence shown here is derived from an EMBL/GenBank/DDBJ whole genome shotgun (WGS) entry which is preliminary data.</text>
</comment>
<organism evidence="4 5">
    <name type="scientific">Podospora fimiseda</name>
    <dbReference type="NCBI Taxonomy" id="252190"/>
    <lineage>
        <taxon>Eukaryota</taxon>
        <taxon>Fungi</taxon>
        <taxon>Dikarya</taxon>
        <taxon>Ascomycota</taxon>
        <taxon>Pezizomycotina</taxon>
        <taxon>Sordariomycetes</taxon>
        <taxon>Sordariomycetidae</taxon>
        <taxon>Sordariales</taxon>
        <taxon>Podosporaceae</taxon>
        <taxon>Podospora</taxon>
    </lineage>
</organism>
<keyword evidence="5" id="KW-1185">Reference proteome</keyword>
<dbReference type="AlphaFoldDB" id="A0AAN7GT54"/>
<dbReference type="InterPro" id="IPR053185">
    <property type="entry name" value="SET_domain_protein"/>
</dbReference>
<accession>A0AAN7GT54</accession>
<dbReference type="Pfam" id="PF00856">
    <property type="entry name" value="SET"/>
    <property type="match status" value="1"/>
</dbReference>
<dbReference type="SUPFAM" id="SSF82199">
    <property type="entry name" value="SET domain"/>
    <property type="match status" value="1"/>
</dbReference>